<dbReference type="Pfam" id="PF13259">
    <property type="entry name" value="clamp_Gag1-like"/>
    <property type="match status" value="1"/>
</dbReference>
<dbReference type="InterPro" id="IPR025124">
    <property type="entry name" value="Gag1-like_clamp"/>
</dbReference>
<evidence type="ECO:0000256" key="1">
    <source>
        <dbReference type="SAM" id="Phobius"/>
    </source>
</evidence>
<feature type="transmembrane region" description="Helical" evidence="1">
    <location>
        <begin position="12"/>
        <end position="29"/>
    </location>
</feature>
<organism evidence="3 4">
    <name type="scientific">Olea europaea subsp. europaea</name>
    <dbReference type="NCBI Taxonomy" id="158383"/>
    <lineage>
        <taxon>Eukaryota</taxon>
        <taxon>Viridiplantae</taxon>
        <taxon>Streptophyta</taxon>
        <taxon>Embryophyta</taxon>
        <taxon>Tracheophyta</taxon>
        <taxon>Spermatophyta</taxon>
        <taxon>Magnoliopsida</taxon>
        <taxon>eudicotyledons</taxon>
        <taxon>Gunneridae</taxon>
        <taxon>Pentapetalae</taxon>
        <taxon>asterids</taxon>
        <taxon>lamiids</taxon>
        <taxon>Lamiales</taxon>
        <taxon>Oleaceae</taxon>
        <taxon>Oleeae</taxon>
        <taxon>Olea</taxon>
    </lineage>
</organism>
<dbReference type="OrthoDB" id="695890at2759"/>
<gene>
    <name evidence="3" type="ORF">OLEA9_A021281</name>
</gene>
<reference evidence="3 4" key="1">
    <citation type="submission" date="2019-12" db="EMBL/GenBank/DDBJ databases">
        <authorList>
            <person name="Alioto T."/>
            <person name="Alioto T."/>
            <person name="Gomez Garrido J."/>
        </authorList>
    </citation>
    <scope>NUCLEOTIDE SEQUENCE [LARGE SCALE GENOMIC DNA]</scope>
</reference>
<keyword evidence="4" id="KW-1185">Reference proteome</keyword>
<evidence type="ECO:0000313" key="4">
    <source>
        <dbReference type="Proteomes" id="UP000594638"/>
    </source>
</evidence>
<name>A0A8S0PET2_OLEEU</name>
<feature type="domain" description="Gag1-like clamp" evidence="2">
    <location>
        <begin position="219"/>
        <end position="324"/>
    </location>
</feature>
<protein>
    <recommendedName>
        <fullName evidence="2">Gag1-like clamp domain-containing protein</fullName>
    </recommendedName>
</protein>
<dbReference type="PANTHER" id="PTHR33373:SF1">
    <property type="entry name" value="DUF4050 DOMAIN-CONTAINING PROTEIN"/>
    <property type="match status" value="1"/>
</dbReference>
<keyword evidence="1" id="KW-0812">Transmembrane</keyword>
<evidence type="ECO:0000313" key="3">
    <source>
        <dbReference type="EMBL" id="CAA2944799.1"/>
    </source>
</evidence>
<comment type="caution">
    <text evidence="3">The sequence shown here is derived from an EMBL/GenBank/DDBJ whole genome shotgun (WGS) entry which is preliminary data.</text>
</comment>
<sequence>MSSVLSSKGLVLATSMAVSVGTVILFDLLREKYFRPTQFQDPPPTKQLLKSCLSSGSQKIEKKNNNKKKRVKFADDVKDSRGNSELYRKLHRKSSKAEATCRGNEILGYNGRMPANRVALYSGILKDRVQKIGFQGVVENLYLLGIAVYGGNLLGFELIADWIFPYQCVHGSSGCLGCQIYHKLTSSLEKHLKGKNLQASKAGTSEDFLTTSTFEMEDNKVESPGSISQISKLTQIHDSPSAGCSNNPSDFINHGLLLWYQIRQNWIENKKPLKHSQQLREPWIHWNATYDSLLGSNKRFSKPVPLGEMVDFLVDIWEQEGMYD</sequence>
<keyword evidence="1" id="KW-0472">Membrane</keyword>
<proteinExistence type="predicted"/>
<dbReference type="EMBL" id="CACTIH010000057">
    <property type="protein sequence ID" value="CAA2944799.1"/>
    <property type="molecule type" value="Genomic_DNA"/>
</dbReference>
<keyword evidence="1" id="KW-1133">Transmembrane helix</keyword>
<evidence type="ECO:0000259" key="2">
    <source>
        <dbReference type="Pfam" id="PF13259"/>
    </source>
</evidence>
<dbReference type="PANTHER" id="PTHR33373">
    <property type="entry name" value="OS07G0479600 PROTEIN"/>
    <property type="match status" value="1"/>
</dbReference>
<accession>A0A8S0PET2</accession>
<dbReference type="Proteomes" id="UP000594638">
    <property type="component" value="Unassembled WGS sequence"/>
</dbReference>
<dbReference type="Gramene" id="OE9A021281T1">
    <property type="protein sequence ID" value="OE9A021281C1"/>
    <property type="gene ID" value="OE9A021281"/>
</dbReference>
<dbReference type="AlphaFoldDB" id="A0A8S0PET2"/>